<evidence type="ECO:0000256" key="6">
    <source>
        <dbReference type="ARBA" id="ARBA00023136"/>
    </source>
</evidence>
<dbReference type="Pfam" id="PF00015">
    <property type="entry name" value="MCPsignal"/>
    <property type="match status" value="1"/>
</dbReference>
<feature type="domain" description="HAMP" evidence="13">
    <location>
        <begin position="319"/>
        <end position="374"/>
    </location>
</feature>
<dbReference type="Gene3D" id="1.10.287.950">
    <property type="entry name" value="Methyl-accepting chemotaxis protein"/>
    <property type="match status" value="1"/>
</dbReference>
<dbReference type="InterPro" id="IPR003660">
    <property type="entry name" value="HAMP_dom"/>
</dbReference>
<dbReference type="PANTHER" id="PTHR32089:SF112">
    <property type="entry name" value="LYSOZYME-LIKE PROTEIN-RELATED"/>
    <property type="match status" value="1"/>
</dbReference>
<evidence type="ECO:0000256" key="4">
    <source>
        <dbReference type="ARBA" id="ARBA00022692"/>
    </source>
</evidence>
<evidence type="ECO:0000259" key="12">
    <source>
        <dbReference type="PROSITE" id="PS50111"/>
    </source>
</evidence>
<reference evidence="14 15" key="1">
    <citation type="submission" date="2023-07" db="EMBL/GenBank/DDBJ databases">
        <title>Genomic Encyclopedia of Type Strains, Phase IV (KMG-IV): sequencing the most valuable type-strain genomes for metagenomic binning, comparative biology and taxonomic classification.</title>
        <authorList>
            <person name="Goeker M."/>
        </authorList>
    </citation>
    <scope>NUCLEOTIDE SEQUENCE [LARGE SCALE GENOMIC DNA]</scope>
    <source>
        <strain evidence="14 15">DSM 1400</strain>
    </source>
</reference>
<sequence>MNTTKQKLRFQLTNITSIKTKMLLCLLPIILITCITLSSFAYINAKKTLVESSTELMLQVANNAANKIDTQLIDILKDLEVLASSPSICDPKTSWTVKKDFLNTNLEINKHELIGIADTTGKIVYTNGNSLNISDRNFFTKAMEGTCFISEPFVSNIDKKLRVAYSTPIKDKNNKVIGVLVAIRAGDDLSKITNNISFLSTGECFMLDKEGTYIADKSQSLVDKRENAIKSHGNDSSYNGFIDLEKEMIAGKTGIKTYNFDSVKKFGAYTPIKTTGWSLCVYIPHGDLLSRLNTLKYSCIFITIVILIFMSFIILLISSVLSNSLKTLRNHMNIIASGDFTNSIDEKLTKNKDEVGDICMTMEQTQLSISNMINSIKESAFDIDTNSTNLAAISEELSALTQNITTAIEEVASGTSKQSSDLTTILEDLNEFGDQISDIRAHVDKINIMSININKNSEKSNKDMQKLINSLENFNKNFANFSNNINEMNGDIKTVNEITDLINSIAEQTNLLALNAAIEAARAGESGKGFAVVADEIRVLAERSRESSTNIYNIIGNLLNKTKAIVNETEKMNLELNEQRSTVESSLESFNDISTSVADITPRINEITIAFDNIDLSKENILNNVENLSSISEEISAASQEIAASSDELNKSSSEVAYSAQSLTTRTSEMTTEINKFKIN</sequence>
<evidence type="ECO:0000256" key="11">
    <source>
        <dbReference type="SAM" id="Phobius"/>
    </source>
</evidence>
<evidence type="ECO:0000256" key="8">
    <source>
        <dbReference type="ARBA" id="ARBA00029447"/>
    </source>
</evidence>
<keyword evidence="15" id="KW-1185">Reference proteome</keyword>
<comment type="subcellular location">
    <subcellularLocation>
        <location evidence="1">Cell membrane</location>
        <topology evidence="1">Multi-pass membrane protein</topology>
    </subcellularLocation>
</comment>
<dbReference type="PROSITE" id="PS50885">
    <property type="entry name" value="HAMP"/>
    <property type="match status" value="1"/>
</dbReference>
<keyword evidence="3" id="KW-0145">Chemotaxis</keyword>
<comment type="caution">
    <text evidence="14">The sequence shown here is derived from an EMBL/GenBank/DDBJ whole genome shotgun (WGS) entry which is preliminary data.</text>
</comment>
<dbReference type="InterPro" id="IPR029151">
    <property type="entry name" value="Sensor-like_sf"/>
</dbReference>
<organism evidence="14 15">
    <name type="scientific">Hathewaya limosa</name>
    <name type="common">Clostridium limosum</name>
    <dbReference type="NCBI Taxonomy" id="1536"/>
    <lineage>
        <taxon>Bacteria</taxon>
        <taxon>Bacillati</taxon>
        <taxon>Bacillota</taxon>
        <taxon>Clostridia</taxon>
        <taxon>Eubacteriales</taxon>
        <taxon>Clostridiaceae</taxon>
        <taxon>Hathewaya</taxon>
    </lineage>
</organism>
<dbReference type="Gene3D" id="6.10.340.10">
    <property type="match status" value="1"/>
</dbReference>
<keyword evidence="7 9" id="KW-0807">Transducer</keyword>
<dbReference type="InterPro" id="IPR033479">
    <property type="entry name" value="dCache_1"/>
</dbReference>
<proteinExistence type="inferred from homology"/>
<dbReference type="SMART" id="SM00283">
    <property type="entry name" value="MA"/>
    <property type="match status" value="1"/>
</dbReference>
<evidence type="ECO:0000256" key="5">
    <source>
        <dbReference type="ARBA" id="ARBA00022989"/>
    </source>
</evidence>
<feature type="domain" description="Methyl-accepting transducer" evidence="12">
    <location>
        <begin position="393"/>
        <end position="650"/>
    </location>
</feature>
<evidence type="ECO:0000259" key="13">
    <source>
        <dbReference type="PROSITE" id="PS50885"/>
    </source>
</evidence>
<keyword evidence="4 11" id="KW-0812">Transmembrane</keyword>
<feature type="transmembrane region" description="Helical" evidence="11">
    <location>
        <begin position="21"/>
        <end position="43"/>
    </location>
</feature>
<evidence type="ECO:0000256" key="10">
    <source>
        <dbReference type="SAM" id="Coils"/>
    </source>
</evidence>
<dbReference type="Proteomes" id="UP001224418">
    <property type="component" value="Unassembled WGS sequence"/>
</dbReference>
<keyword evidence="5 11" id="KW-1133">Transmembrane helix</keyword>
<keyword evidence="10" id="KW-0175">Coiled coil</keyword>
<evidence type="ECO:0000313" key="14">
    <source>
        <dbReference type="EMBL" id="MDQ0480499.1"/>
    </source>
</evidence>
<dbReference type="PROSITE" id="PS50111">
    <property type="entry name" value="CHEMOTAXIS_TRANSDUC_2"/>
    <property type="match status" value="1"/>
</dbReference>
<dbReference type="InterPro" id="IPR004089">
    <property type="entry name" value="MCPsignal_dom"/>
</dbReference>
<evidence type="ECO:0000256" key="1">
    <source>
        <dbReference type="ARBA" id="ARBA00004651"/>
    </source>
</evidence>
<feature type="coiled-coil region" evidence="10">
    <location>
        <begin position="457"/>
        <end position="491"/>
    </location>
</feature>
<evidence type="ECO:0000313" key="15">
    <source>
        <dbReference type="Proteomes" id="UP001224418"/>
    </source>
</evidence>
<dbReference type="Gene3D" id="3.30.450.20">
    <property type="entry name" value="PAS domain"/>
    <property type="match status" value="1"/>
</dbReference>
<dbReference type="Pfam" id="PF02743">
    <property type="entry name" value="dCache_1"/>
    <property type="match status" value="1"/>
</dbReference>
<dbReference type="EMBL" id="JAUSWN010000020">
    <property type="protein sequence ID" value="MDQ0480499.1"/>
    <property type="molecule type" value="Genomic_DNA"/>
</dbReference>
<accession>A0ABU0JTR9</accession>
<evidence type="ECO:0000256" key="2">
    <source>
        <dbReference type="ARBA" id="ARBA00022475"/>
    </source>
</evidence>
<evidence type="ECO:0000256" key="7">
    <source>
        <dbReference type="ARBA" id="ARBA00023224"/>
    </source>
</evidence>
<name>A0ABU0JTR9_HATLI</name>
<dbReference type="PANTHER" id="PTHR32089">
    <property type="entry name" value="METHYL-ACCEPTING CHEMOTAXIS PROTEIN MCPB"/>
    <property type="match status" value="1"/>
</dbReference>
<feature type="transmembrane region" description="Helical" evidence="11">
    <location>
        <begin position="300"/>
        <end position="322"/>
    </location>
</feature>
<evidence type="ECO:0000256" key="3">
    <source>
        <dbReference type="ARBA" id="ARBA00022500"/>
    </source>
</evidence>
<keyword evidence="2" id="KW-1003">Cell membrane</keyword>
<dbReference type="RefSeq" id="WP_307356511.1">
    <property type="nucleotide sequence ID" value="NZ_BAAACJ010000035.1"/>
</dbReference>
<dbReference type="CDD" id="cd11386">
    <property type="entry name" value="MCP_signal"/>
    <property type="match status" value="1"/>
</dbReference>
<dbReference type="SUPFAM" id="SSF58104">
    <property type="entry name" value="Methyl-accepting chemotaxis protein (MCP) signaling domain"/>
    <property type="match status" value="1"/>
</dbReference>
<dbReference type="CDD" id="cd12914">
    <property type="entry name" value="PDC1_DGC_like"/>
    <property type="match status" value="1"/>
</dbReference>
<dbReference type="CDD" id="cd12912">
    <property type="entry name" value="PDC2_MCP_like"/>
    <property type="match status" value="1"/>
</dbReference>
<comment type="similarity">
    <text evidence="8">Belongs to the methyl-accepting chemotaxis (MCP) protein family.</text>
</comment>
<gene>
    <name evidence="14" type="ORF">QOZ93_002247</name>
</gene>
<dbReference type="SUPFAM" id="SSF103190">
    <property type="entry name" value="Sensory domain-like"/>
    <property type="match status" value="1"/>
</dbReference>
<keyword evidence="6 11" id="KW-0472">Membrane</keyword>
<protein>
    <submittedName>
        <fullName evidence="14">Methyl-accepting chemotaxis protein</fullName>
    </submittedName>
</protein>
<evidence type="ECO:0000256" key="9">
    <source>
        <dbReference type="PROSITE-ProRule" id="PRU00284"/>
    </source>
</evidence>